<evidence type="ECO:0000256" key="11">
    <source>
        <dbReference type="SAM" id="MobiDB-lite"/>
    </source>
</evidence>
<protein>
    <recommendedName>
        <fullName evidence="2">non-specific serine/threonine protein kinase</fullName>
        <ecNumber evidence="2">2.7.11.1</ecNumber>
    </recommendedName>
</protein>
<dbReference type="InterPro" id="IPR000403">
    <property type="entry name" value="PI3/4_kinase_cat_dom"/>
</dbReference>
<evidence type="ECO:0000256" key="6">
    <source>
        <dbReference type="ARBA" id="ARBA00022777"/>
    </source>
</evidence>
<dbReference type="GO" id="GO:0005524">
    <property type="term" value="F:ATP binding"/>
    <property type="evidence" value="ECO:0007669"/>
    <property type="project" value="UniProtKB-KW"/>
</dbReference>
<comment type="similarity">
    <text evidence="1">Belongs to the PI3/PI4-kinase family.</text>
</comment>
<keyword evidence="7" id="KW-0067">ATP-binding</keyword>
<dbReference type="CDD" id="cd05170">
    <property type="entry name" value="PIKKc_SMG1"/>
    <property type="match status" value="1"/>
</dbReference>
<feature type="compositionally biased region" description="Acidic residues" evidence="11">
    <location>
        <begin position="2089"/>
        <end position="2099"/>
    </location>
</feature>
<dbReference type="SUPFAM" id="SSF48452">
    <property type="entry name" value="TPR-like"/>
    <property type="match status" value="1"/>
</dbReference>
<dbReference type="PANTHER" id="PTHR11139">
    <property type="entry name" value="ATAXIA TELANGIECTASIA MUTATED ATM -RELATED"/>
    <property type="match status" value="1"/>
</dbReference>
<dbReference type="Pfam" id="PF15785">
    <property type="entry name" value="SMG1"/>
    <property type="match status" value="1"/>
</dbReference>
<keyword evidence="3" id="KW-0723">Serine/threonine-protein kinase</keyword>
<dbReference type="Pfam" id="PF00454">
    <property type="entry name" value="PI3_PI4_kinase"/>
    <property type="match status" value="1"/>
</dbReference>
<gene>
    <name evidence="14" type="primary">SMG1</name>
    <name evidence="14" type="ORF">EC973_009093</name>
</gene>
<dbReference type="EC" id="2.7.11.1" evidence="2"/>
<evidence type="ECO:0000256" key="2">
    <source>
        <dbReference type="ARBA" id="ARBA00012513"/>
    </source>
</evidence>
<dbReference type="GO" id="GO:0005634">
    <property type="term" value="C:nucleus"/>
    <property type="evidence" value="ECO:0007669"/>
    <property type="project" value="TreeGrafter"/>
</dbReference>
<dbReference type="InterPro" id="IPR031559">
    <property type="entry name" value="SMG1"/>
</dbReference>
<dbReference type="Gene3D" id="3.30.1010.10">
    <property type="entry name" value="Phosphatidylinositol 3-kinase Catalytic Subunit, Chain A, domain 4"/>
    <property type="match status" value="1"/>
</dbReference>
<dbReference type="PANTHER" id="PTHR11139:SF71">
    <property type="entry name" value="SERINE_THREONINE-PROTEIN KINASE SMG1"/>
    <property type="match status" value="1"/>
</dbReference>
<evidence type="ECO:0000256" key="1">
    <source>
        <dbReference type="ARBA" id="ARBA00011031"/>
    </source>
</evidence>
<feature type="domain" description="PI3K/PI4K catalytic" evidence="12">
    <location>
        <begin position="1723"/>
        <end position="2068"/>
    </location>
</feature>
<dbReference type="InterPro" id="IPR011990">
    <property type="entry name" value="TPR-like_helical_dom_sf"/>
</dbReference>
<dbReference type="PROSITE" id="PS51190">
    <property type="entry name" value="FATC"/>
    <property type="match status" value="1"/>
</dbReference>
<evidence type="ECO:0000256" key="5">
    <source>
        <dbReference type="ARBA" id="ARBA00022741"/>
    </source>
</evidence>
<dbReference type="InterPro" id="IPR036940">
    <property type="entry name" value="PI3/4_kinase_cat_sf"/>
</dbReference>
<keyword evidence="4" id="KW-0808">Transferase</keyword>
<feature type="region of interest" description="Disordered" evidence="11">
    <location>
        <begin position="2889"/>
        <end position="2945"/>
    </location>
</feature>
<accession>A0A8H7EPS8</accession>
<dbReference type="InterPro" id="IPR039414">
    <property type="entry name" value="SMG1_PIKKc"/>
</dbReference>
<dbReference type="SMART" id="SM01345">
    <property type="entry name" value="Rapamycin_bind"/>
    <property type="match status" value="1"/>
</dbReference>
<feature type="compositionally biased region" description="Polar residues" evidence="11">
    <location>
        <begin position="26"/>
        <end position="36"/>
    </location>
</feature>
<evidence type="ECO:0000313" key="14">
    <source>
        <dbReference type="EMBL" id="KAF7726030.1"/>
    </source>
</evidence>
<dbReference type="PROSITE" id="PS50290">
    <property type="entry name" value="PI3_4_KINASE_3"/>
    <property type="match status" value="1"/>
</dbReference>
<dbReference type="Proteomes" id="UP000605846">
    <property type="component" value="Unassembled WGS sequence"/>
</dbReference>
<keyword evidence="6 14" id="KW-0418">Kinase</keyword>
<dbReference type="PROSITE" id="PS00916">
    <property type="entry name" value="PI3_4_KINASE_2"/>
    <property type="match status" value="1"/>
</dbReference>
<comment type="caution">
    <text evidence="14">The sequence shown here is derived from an EMBL/GenBank/DDBJ whole genome shotgun (WGS) entry which is preliminary data.</text>
</comment>
<dbReference type="EMBL" id="JABAYA010000085">
    <property type="protein sequence ID" value="KAF7726030.1"/>
    <property type="molecule type" value="Genomic_DNA"/>
</dbReference>
<evidence type="ECO:0000256" key="9">
    <source>
        <dbReference type="ARBA" id="ARBA00047899"/>
    </source>
</evidence>
<evidence type="ECO:0000256" key="10">
    <source>
        <dbReference type="ARBA" id="ARBA00048679"/>
    </source>
</evidence>
<evidence type="ECO:0000256" key="4">
    <source>
        <dbReference type="ARBA" id="ARBA00022679"/>
    </source>
</evidence>
<feature type="region of interest" description="Disordered" evidence="11">
    <location>
        <begin position="1"/>
        <end position="47"/>
    </location>
</feature>
<sequence>MSSRKAGTGNALGRGSQRNVIRDNRGSSSRMHSGNAGTADEEDPSYSRRTACANQLTKQIDELRASVNGAELTAAVRQEQMQLLETCLYGFTGSSTLVSIFKNLKVPRLFKQGMTKAVAGLACTSNLGYLLAWLFEYLCQWVNEDKNATERNQDCELKLWLLRTLRQILADASKDSFNMREIHEVSSYIVNSLIMFLDAMDSAEYIPDILNVLDTLTDICSDAFATRFQDIIDLLVGWHIDASLNEGMRAPMIEAYKRFQPFWKHKLPFAFELLHHFLSDMHGIVKNILSSNAEQKPNLRNSQKWEVCVNLFSCFYAILEAVIPIIRNFDTYEEQRAIGSALEQLCPMTLDFLRDSLRICTDQLWIDRSNKVMMRLTSIRPYAFQRTQSNVYEYYAAQLSNHLELSDVNNFIEILMKLIDAWAQNTENSLIHALLDPDSSPLYRFRREYRENKQLNASILVLLRVLVRLCQNVDTKSNILRKLSDHLAKDLATVRAAYAINPNTAEFRRMTAAVCTSEIIMKSFGDKSASDVTAPSKLDVTSAVLDTVFYSYILLDMAASCRELKKPAVLTVFQVLCGAWYCRCSDTFDAILQILKDFWARATSMPSKEVITAPLRNIAVGILNAIDDERNNDVKETMILLAYQYCQKFDTAEITDLVLVQAQKGIQSPCLTIQQTSMKLLTVLNPFALAEARISLDRTEVVVQRNIMSTPHTGTFRPVHYEIVMRHLGMSEYLITPSTDNQQPSTLSDQNDQLGWAQRLFSQCDTLRNVKTAGMFEDKDECMVSKNPSDLEYLRNLLLLLDRLEVQIYNASEGCATNALAIVPRSSLAFFRTNKKTCQEYFARIRPQAIKGARIVSNDHLLIRNILQMLFERDIATKEKVPPEPAAWFLETNHYVQELDHINGLQSWYKRLIRKICHWKIPFQDQWIYEAPNELSENDEGKPPSTIYTWFQVAALFALGRDEEAIKNLQALHAIVPRDDFGFLTILDAQVTDFYTSLDDYDALRRLQESGLFLFTELVTQDFISSAFAQGSGSEKDNLPNVDARNRTATRSLEGLNQLSRQFTNGLLDVGISETLLSSELIVSLKNNLSANRSSLLDIQLRRMTPETVVAEAKDWFGFIEGGSSPTSYQPETRLWGKIVAVLQKHWADPAGEDTHYYGKVYLAASKIARKQGNISTASNWLKQAAKFKDVTYDVLYQQAKLQLCQLNYGEAIKNLSDVLVEINTLHGFDKLQSQSYIKVARLLKAASNETAAALLAKFESKLIESKPRNMLSPVESAIDGALEKAVEKSTTCGKPWFEYATHQYKQGWRLLEEIIREDSTMTITLWARNKIKSVIENQEVDQPKLEKDLLGLFQKYSTSGRLTRLKEDNYFVNAVQQLLSFLDAEGQTVILETLDTLHGTVMEQFRSCVECYFKYLSLDEHYSRNGCNSRPRKSTSMVITASLRLLRMLVKYGEVLKDSYVKNAECVNIKPWKQIIPQLFARLNHPAEFVQQIIGKLIDRISVDYPREILYDVIVSSTSSKTNHSTKQVLNSIAARMIQKNESLWVSTQALSEELKKITVLWEEKWLNKIASMQFDVMQQFQKLDLEVARLAKLNTTEEHSEKIFLETYESVMKFVIVSIEKLLSATLNEPTSTRHEQWFKHTYGNQILSAFKLLQNPNSMTTYRKGWDLFQQLHRQLTAEIQKTRVLDLAEVSPYLASLTKTSISVPGVLDSNQSVFIDSFGPTVLVLPTKTKPKKIDLFGTNGKKYSYLLKGLEDLHLDERIMQLLNVTNGLLKEDKLIAARQLRSRTYSVIPLSDHCGMIQWVHDATPLLSLYKQWQKQEQIAHMLSTNDKPEEGVPQRLLRRPVEIFMDKVAQALRSEGLRVTANRRHWPKHILKKVFLELQRETPGDLLSKELWYSSSDPSEWLRKSTSFSRSLAVMSMLGYIIGLGDRHLDNIMVDYGTGEIIHIDYNVCFEKGKRLRVPELVPYRLSQNLHNALGITGVDGVFRTAAEETLRILRKHKEVFITLLDAFVCDPLVDWESETRESEEKQAIELQANLGLIASRLGEKKSSYEQQQMVIQSTFDALCNTIMQSTQSDVTRSITEEDDESDEETEDSPKPQDITKNAKDRLHSILEECHRQHAKDCEAMSSTQSNSLLETFSKSYFTTDMIPELTRESIKSDGTDLYADFAKQLRAWCCKRDNIYTQCKEEIIEYSRYHQLTGNKLIEQNCYRKYERLLEPVVRKNFVKEAIEEASGLLTEETYCQPLQKIENRAFNFWQGTQQYISEVQAILSQSQVITGERRSQIEKERVMLNTKDESGCFAMEGLLDSLSTVEAGFRRLAAEEFKVYSEESVDSGLDSLEERCYYGCYMRGYSFGLVGLSSQLGEHVGPLHSYLGNELEVIEKELLEALAPTACNLYRLEYECLSLSFALFQYIEREHQDVIDMFNLLQNTSQQDWISRIKSHKNSAIQKLWDIMEAPFIQLDIMCASVERFASEYNNSIPELQTAIESCYHLKKTLLLGILREVIEQYKLVPSDAWACPSVMAWGTTLNPGVGHRLVTYCSTFTTTILLPSVTSVIVVLRNKLQSLLDVQLADVGSGFQSQAKAYVTLLRNVCLYSAEETILNMANELKKGSERNCSRYLEANSPFHWFNAPYIQERKPYIPCELVVQMSNRVEQLLDLKAGIQTLNDAYVQIASGLHAIPEWMGVKERWQAMENEEMDKCLALMRFYCTAQHIENHRDGFSQAVIFGQEIAENLQMLGIIHASDITDITQNPDAMLHVSSELLDEVKEQLTCLRKFLAEFKSPTDGIVPLLEFVGMVEMDADNELRPAQESAKAALRQISNIESQLQSITNTNTAKENTWTCSQLREVIDSMKKEIYGLFISLRTLEGFGLDSKTQLEETARKNIDDNEPTQEEDADDIEDYPSEASNYRQSDDSSERGAKDDKLGRVTPAVPRPNTHVLRIMQRIRAKLEGKDFGIPKKMTVAEQVAKTIEQATLADNLSLMYEGWTSWV</sequence>
<dbReference type="OrthoDB" id="381190at2759"/>
<evidence type="ECO:0000259" key="12">
    <source>
        <dbReference type="PROSITE" id="PS50290"/>
    </source>
</evidence>
<dbReference type="SUPFAM" id="SSF56112">
    <property type="entry name" value="Protein kinase-like (PK-like)"/>
    <property type="match status" value="1"/>
</dbReference>
<dbReference type="InterPro" id="IPR011009">
    <property type="entry name" value="Kinase-like_dom_sf"/>
</dbReference>
<dbReference type="GO" id="GO:0000184">
    <property type="term" value="P:nuclear-transcribed mRNA catabolic process, nonsense-mediated decay"/>
    <property type="evidence" value="ECO:0007669"/>
    <property type="project" value="UniProtKB-KW"/>
</dbReference>
<dbReference type="GO" id="GO:0004674">
    <property type="term" value="F:protein serine/threonine kinase activity"/>
    <property type="evidence" value="ECO:0007669"/>
    <property type="project" value="UniProtKB-KW"/>
</dbReference>
<keyword evidence="8" id="KW-0866">Nonsense-mediated mRNA decay</keyword>
<evidence type="ECO:0000313" key="15">
    <source>
        <dbReference type="Proteomes" id="UP000605846"/>
    </source>
</evidence>
<dbReference type="GO" id="GO:0035556">
    <property type="term" value="P:intracellular signal transduction"/>
    <property type="evidence" value="ECO:0007669"/>
    <property type="project" value="UniProtKB-ARBA"/>
</dbReference>
<feature type="compositionally biased region" description="Acidic residues" evidence="11">
    <location>
        <begin position="2896"/>
        <end position="2912"/>
    </location>
</feature>
<feature type="domain" description="FATC" evidence="13">
    <location>
        <begin position="2968"/>
        <end position="3000"/>
    </location>
</feature>
<keyword evidence="15" id="KW-1185">Reference proteome</keyword>
<comment type="catalytic activity">
    <reaction evidence="9">
        <text>L-threonyl-[protein] + ATP = O-phospho-L-threonyl-[protein] + ADP + H(+)</text>
        <dbReference type="Rhea" id="RHEA:46608"/>
        <dbReference type="Rhea" id="RHEA-COMP:11060"/>
        <dbReference type="Rhea" id="RHEA-COMP:11605"/>
        <dbReference type="ChEBI" id="CHEBI:15378"/>
        <dbReference type="ChEBI" id="CHEBI:30013"/>
        <dbReference type="ChEBI" id="CHEBI:30616"/>
        <dbReference type="ChEBI" id="CHEBI:61977"/>
        <dbReference type="ChEBI" id="CHEBI:456216"/>
        <dbReference type="EC" id="2.7.11.1"/>
    </reaction>
</comment>
<dbReference type="SMART" id="SM01343">
    <property type="entry name" value="FATC"/>
    <property type="match status" value="1"/>
</dbReference>
<dbReference type="SMART" id="SM00146">
    <property type="entry name" value="PI3Kc"/>
    <property type="match status" value="1"/>
</dbReference>
<evidence type="ECO:0000256" key="8">
    <source>
        <dbReference type="ARBA" id="ARBA00023161"/>
    </source>
</evidence>
<reference evidence="14" key="1">
    <citation type="submission" date="2020-01" db="EMBL/GenBank/DDBJ databases">
        <title>Genome Sequencing of Three Apophysomyces-Like Fungal Strains Confirms a Novel Fungal Genus in the Mucoromycota with divergent Burkholderia-like Endosymbiotic Bacteria.</title>
        <authorList>
            <person name="Stajich J.E."/>
            <person name="Macias A.M."/>
            <person name="Carter-House D."/>
            <person name="Lovett B."/>
            <person name="Kasson L.R."/>
            <person name="Berry K."/>
            <person name="Grigoriev I."/>
            <person name="Chang Y."/>
            <person name="Spatafora J."/>
            <person name="Kasson M.T."/>
        </authorList>
    </citation>
    <scope>NUCLEOTIDE SEQUENCE</scope>
    <source>
        <strain evidence="14">NRRL A-21654</strain>
    </source>
</reference>
<dbReference type="Pfam" id="PF23593">
    <property type="entry name" value="HEAT_ATR"/>
    <property type="match status" value="1"/>
</dbReference>
<organism evidence="14 15">
    <name type="scientific">Apophysomyces ossiformis</name>
    <dbReference type="NCBI Taxonomy" id="679940"/>
    <lineage>
        <taxon>Eukaryota</taxon>
        <taxon>Fungi</taxon>
        <taxon>Fungi incertae sedis</taxon>
        <taxon>Mucoromycota</taxon>
        <taxon>Mucoromycotina</taxon>
        <taxon>Mucoromycetes</taxon>
        <taxon>Mucorales</taxon>
        <taxon>Mucorineae</taxon>
        <taxon>Mucoraceae</taxon>
        <taxon>Apophysomyces</taxon>
    </lineage>
</organism>
<keyword evidence="5" id="KW-0547">Nucleotide-binding</keyword>
<evidence type="ECO:0000259" key="13">
    <source>
        <dbReference type="PROSITE" id="PS51190"/>
    </source>
</evidence>
<dbReference type="InterPro" id="IPR003152">
    <property type="entry name" value="FATC_dom"/>
</dbReference>
<dbReference type="InterPro" id="IPR050517">
    <property type="entry name" value="DDR_Repair_Kinase"/>
</dbReference>
<feature type="compositionally biased region" description="Basic and acidic residues" evidence="11">
    <location>
        <begin position="2920"/>
        <end position="2935"/>
    </location>
</feature>
<proteinExistence type="inferred from homology"/>
<dbReference type="Gene3D" id="1.10.1070.11">
    <property type="entry name" value="Phosphatidylinositol 3-/4-kinase, catalytic domain"/>
    <property type="match status" value="1"/>
</dbReference>
<dbReference type="Pfam" id="PF02260">
    <property type="entry name" value="FATC"/>
    <property type="match status" value="1"/>
</dbReference>
<comment type="catalytic activity">
    <reaction evidence="10">
        <text>L-seryl-[protein] + ATP = O-phospho-L-seryl-[protein] + ADP + H(+)</text>
        <dbReference type="Rhea" id="RHEA:17989"/>
        <dbReference type="Rhea" id="RHEA-COMP:9863"/>
        <dbReference type="Rhea" id="RHEA-COMP:11604"/>
        <dbReference type="ChEBI" id="CHEBI:15378"/>
        <dbReference type="ChEBI" id="CHEBI:29999"/>
        <dbReference type="ChEBI" id="CHEBI:30616"/>
        <dbReference type="ChEBI" id="CHEBI:83421"/>
        <dbReference type="ChEBI" id="CHEBI:456216"/>
        <dbReference type="EC" id="2.7.11.1"/>
    </reaction>
</comment>
<name>A0A8H7EPS8_9FUNG</name>
<dbReference type="InterPro" id="IPR057564">
    <property type="entry name" value="HEAT_ATR"/>
</dbReference>
<evidence type="ECO:0000256" key="7">
    <source>
        <dbReference type="ARBA" id="ARBA00022840"/>
    </source>
</evidence>
<feature type="region of interest" description="Disordered" evidence="11">
    <location>
        <begin position="2081"/>
        <end position="2109"/>
    </location>
</feature>
<evidence type="ECO:0000256" key="3">
    <source>
        <dbReference type="ARBA" id="ARBA00022527"/>
    </source>
</evidence>
<dbReference type="InterPro" id="IPR018936">
    <property type="entry name" value="PI3/4_kinase_CS"/>
</dbReference>